<comment type="caution">
    <text evidence="8">The sequence shown here is derived from an EMBL/GenBank/DDBJ whole genome shotgun (WGS) entry which is preliminary data.</text>
</comment>
<evidence type="ECO:0000313" key="9">
    <source>
        <dbReference type="Proteomes" id="UP000283509"/>
    </source>
</evidence>
<reference evidence="8 9" key="2">
    <citation type="submission" date="2019-01" db="EMBL/GenBank/DDBJ databases">
        <title>The decoding of complex shrimp genome reveals the adaptation for benthos swimmer, frequently molting mechanism and breeding impact on genome.</title>
        <authorList>
            <person name="Sun Y."/>
            <person name="Gao Y."/>
            <person name="Yu Y."/>
        </authorList>
    </citation>
    <scope>NUCLEOTIDE SEQUENCE [LARGE SCALE GENOMIC DNA]</scope>
    <source>
        <tissue evidence="8">Muscle</tissue>
    </source>
</reference>
<keyword evidence="4" id="KW-0223">Dioxygenase</keyword>
<evidence type="ECO:0000313" key="8">
    <source>
        <dbReference type="EMBL" id="ROT82708.1"/>
    </source>
</evidence>
<dbReference type="InterPro" id="IPR006620">
    <property type="entry name" value="Pro_4_hyd_alph"/>
</dbReference>
<dbReference type="EMBL" id="QCYY01000783">
    <property type="protein sequence ID" value="ROT82708.1"/>
    <property type="molecule type" value="Genomic_DNA"/>
</dbReference>
<organism evidence="8 9">
    <name type="scientific">Penaeus vannamei</name>
    <name type="common">Whiteleg shrimp</name>
    <name type="synonym">Litopenaeus vannamei</name>
    <dbReference type="NCBI Taxonomy" id="6689"/>
    <lineage>
        <taxon>Eukaryota</taxon>
        <taxon>Metazoa</taxon>
        <taxon>Ecdysozoa</taxon>
        <taxon>Arthropoda</taxon>
        <taxon>Crustacea</taxon>
        <taxon>Multicrustacea</taxon>
        <taxon>Malacostraca</taxon>
        <taxon>Eumalacostraca</taxon>
        <taxon>Eucarida</taxon>
        <taxon>Decapoda</taxon>
        <taxon>Dendrobranchiata</taxon>
        <taxon>Penaeoidea</taxon>
        <taxon>Penaeidae</taxon>
        <taxon>Penaeus</taxon>
    </lineage>
</organism>
<dbReference type="AlphaFoldDB" id="A0A3R7PDH2"/>
<keyword evidence="6" id="KW-0408">Iron</keyword>
<evidence type="ECO:0000256" key="1">
    <source>
        <dbReference type="ARBA" id="ARBA00001961"/>
    </source>
</evidence>
<evidence type="ECO:0000259" key="7">
    <source>
        <dbReference type="PROSITE" id="PS51471"/>
    </source>
</evidence>
<dbReference type="STRING" id="6689.A0A3R7PDH2"/>
<dbReference type="InterPro" id="IPR005123">
    <property type="entry name" value="Oxoglu/Fe-dep_dioxygenase_dom"/>
</dbReference>
<dbReference type="GO" id="GO:0005506">
    <property type="term" value="F:iron ion binding"/>
    <property type="evidence" value="ECO:0007669"/>
    <property type="project" value="InterPro"/>
</dbReference>
<keyword evidence="5" id="KW-0560">Oxidoreductase</keyword>
<sequence>MLQRPWCTRNTLSSKPPFALACSCNTAEDFSKILKAKGCSDPEKLVPELEKEVERRQHVHEERRRHQLYVAEEYSRFHPKIFTLQSSFLDPRFCEMVSHARKPDCTADDLKAYMKGLQMRMYSFPVFTPSFCQMFVEELKHYETSSIPKFQAASMSKFAIDLGVLGFDQFLSDLRTAYLAPLVKVLYPDWGGDQLDTHKAFIAQYKEGRNLDTSYHFDNSEVTLNVSLNETFDDGDLYFGAMRGEESSFHTGYSHQLGRGILHRGQQMHGAFPIMEGERYNLIVWLRSSRIRNQLCPMCNEKPKIKAVENGFGDGFTLDDNTV</sequence>
<accession>A0A3R7PDH2</accession>
<evidence type="ECO:0000256" key="5">
    <source>
        <dbReference type="ARBA" id="ARBA00023002"/>
    </source>
</evidence>
<evidence type="ECO:0000256" key="3">
    <source>
        <dbReference type="ARBA" id="ARBA00022896"/>
    </source>
</evidence>
<dbReference type="GO" id="GO:0031418">
    <property type="term" value="F:L-ascorbic acid binding"/>
    <property type="evidence" value="ECO:0007669"/>
    <property type="project" value="UniProtKB-KW"/>
</dbReference>
<dbReference type="GO" id="GO:0051213">
    <property type="term" value="F:dioxygenase activity"/>
    <property type="evidence" value="ECO:0007669"/>
    <property type="project" value="UniProtKB-KW"/>
</dbReference>
<protein>
    <submittedName>
        <fullName evidence="8">Putative 2-oxoglutarate and iron-dependent oxygenase domain-containing protein 2 isoform X5</fullName>
    </submittedName>
</protein>
<evidence type="ECO:0000256" key="2">
    <source>
        <dbReference type="ARBA" id="ARBA00022723"/>
    </source>
</evidence>
<keyword evidence="9" id="KW-1185">Reference proteome</keyword>
<feature type="domain" description="Fe2OG dioxygenase" evidence="7">
    <location>
        <begin position="196"/>
        <end position="288"/>
    </location>
</feature>
<dbReference type="GO" id="GO:0016705">
    <property type="term" value="F:oxidoreductase activity, acting on paired donors, with incorporation or reduction of molecular oxygen"/>
    <property type="evidence" value="ECO:0007669"/>
    <property type="project" value="InterPro"/>
</dbReference>
<dbReference type="OrthoDB" id="1736837at2759"/>
<dbReference type="Proteomes" id="UP000283509">
    <property type="component" value="Unassembled WGS sequence"/>
</dbReference>
<dbReference type="Pfam" id="PF25238">
    <property type="entry name" value="OGFOD2-like"/>
    <property type="match status" value="1"/>
</dbReference>
<dbReference type="PANTHER" id="PTHR24014">
    <property type="entry name" value="2-OXOGLUTARATE AND IRON-DEPENDENT OXYGENASE DOMAIN-CONTAINING PROTEIN 2"/>
    <property type="match status" value="1"/>
</dbReference>
<dbReference type="PANTHER" id="PTHR24014:SF4">
    <property type="entry name" value="2-OXOGLUTARATE AND IRON-DEPENDENT OXYGENASE DOMAIN-CONTAINING PROTEIN 2"/>
    <property type="match status" value="1"/>
</dbReference>
<name>A0A3R7PDH2_PENVA</name>
<comment type="cofactor">
    <cofactor evidence="1">
        <name>L-ascorbate</name>
        <dbReference type="ChEBI" id="CHEBI:38290"/>
    </cofactor>
</comment>
<reference evidence="8 9" key="1">
    <citation type="submission" date="2018-04" db="EMBL/GenBank/DDBJ databases">
        <authorList>
            <person name="Zhang X."/>
            <person name="Yuan J."/>
            <person name="Li F."/>
            <person name="Xiang J."/>
        </authorList>
    </citation>
    <scope>NUCLEOTIDE SEQUENCE [LARGE SCALE GENOMIC DNA]</scope>
    <source>
        <tissue evidence="8">Muscle</tissue>
    </source>
</reference>
<keyword evidence="3" id="KW-0847">Vitamin C</keyword>
<proteinExistence type="predicted"/>
<dbReference type="PROSITE" id="PS51471">
    <property type="entry name" value="FE2OG_OXY"/>
    <property type="match status" value="1"/>
</dbReference>
<gene>
    <name evidence="8" type="ORF">C7M84_024119</name>
</gene>
<dbReference type="Gene3D" id="2.60.120.620">
    <property type="entry name" value="q2cbj1_9rhob like domain"/>
    <property type="match status" value="1"/>
</dbReference>
<keyword evidence="2" id="KW-0479">Metal-binding</keyword>
<evidence type="ECO:0000256" key="4">
    <source>
        <dbReference type="ARBA" id="ARBA00022964"/>
    </source>
</evidence>
<dbReference type="SMART" id="SM00702">
    <property type="entry name" value="P4Hc"/>
    <property type="match status" value="1"/>
</dbReference>
<evidence type="ECO:0000256" key="6">
    <source>
        <dbReference type="ARBA" id="ARBA00023004"/>
    </source>
</evidence>